<organism evidence="3 4">
    <name type="scientific">Tanacetum coccineum</name>
    <dbReference type="NCBI Taxonomy" id="301880"/>
    <lineage>
        <taxon>Eukaryota</taxon>
        <taxon>Viridiplantae</taxon>
        <taxon>Streptophyta</taxon>
        <taxon>Embryophyta</taxon>
        <taxon>Tracheophyta</taxon>
        <taxon>Spermatophyta</taxon>
        <taxon>Magnoliopsida</taxon>
        <taxon>eudicotyledons</taxon>
        <taxon>Gunneridae</taxon>
        <taxon>Pentapetalae</taxon>
        <taxon>asterids</taxon>
        <taxon>campanulids</taxon>
        <taxon>Asterales</taxon>
        <taxon>Asteraceae</taxon>
        <taxon>Asteroideae</taxon>
        <taxon>Anthemideae</taxon>
        <taxon>Anthemidinae</taxon>
        <taxon>Tanacetum</taxon>
    </lineage>
</organism>
<accession>A0ABQ5BW49</accession>
<protein>
    <submittedName>
        <fullName evidence="3">Reverse transcriptase domain-containing protein</fullName>
    </submittedName>
</protein>
<sequence>MVAATEPKTIQKVVHIAGTLTNEALRNESIKKNPEKRRNEGEPSRDRNDCRVAPRNVNPINARNPVARTYCECGSTDHTKFACPRLNHAQRPWVNNQNQVVAINRGQGRGNQGNQARGRAFMLGVEEARQDLNIITGTFTLNDHYATTLFDYGADYSFVSTTFIPLLGIEPNDLGFSYEIEIASRQLVEIGGMDWLFEHKAEIICHQKVMRILLLGGELVPGAMPVAKSPYHSKPSKLEELSDFRSGYHQLRVNKDDIPKTAFRTRYGHFEFTIMPFGLTNALAVFMDLMNRTYEEHEMHLGLVLEFLKKEKLIGKENAFQTLKDKLCNAPVLALHNGLEEFVVYCATSGLGLGCVLMQRGKRRWIELFSDYDYEIRYHPGKANIVVDALSRKERVKPKRVRAMNMTLQSSIKDRILVA</sequence>
<reference evidence="3" key="2">
    <citation type="submission" date="2022-01" db="EMBL/GenBank/DDBJ databases">
        <authorList>
            <person name="Yamashiro T."/>
            <person name="Shiraishi A."/>
            <person name="Satake H."/>
            <person name="Nakayama K."/>
        </authorList>
    </citation>
    <scope>NUCLEOTIDE SEQUENCE</scope>
</reference>
<evidence type="ECO:0000313" key="3">
    <source>
        <dbReference type="EMBL" id="GJT18469.1"/>
    </source>
</evidence>
<dbReference type="Proteomes" id="UP001151760">
    <property type="component" value="Unassembled WGS sequence"/>
</dbReference>
<dbReference type="InterPro" id="IPR041577">
    <property type="entry name" value="RT_RNaseH_2"/>
</dbReference>
<proteinExistence type="predicted"/>
<dbReference type="PANTHER" id="PTHR24559">
    <property type="entry name" value="TRANSPOSON TY3-I GAG-POL POLYPROTEIN"/>
    <property type="match status" value="1"/>
</dbReference>
<dbReference type="EMBL" id="BQNB010013639">
    <property type="protein sequence ID" value="GJT18469.1"/>
    <property type="molecule type" value="Genomic_DNA"/>
</dbReference>
<feature type="compositionally biased region" description="Basic and acidic residues" evidence="1">
    <location>
        <begin position="26"/>
        <end position="52"/>
    </location>
</feature>
<keyword evidence="4" id="KW-1185">Reference proteome</keyword>
<dbReference type="Gene3D" id="3.10.10.10">
    <property type="entry name" value="HIV Type 1 Reverse Transcriptase, subunit A, domain 1"/>
    <property type="match status" value="1"/>
</dbReference>
<reference evidence="3" key="1">
    <citation type="journal article" date="2022" name="Int. J. Mol. Sci.">
        <title>Draft Genome of Tanacetum Coccineum: Genomic Comparison of Closely Related Tanacetum-Family Plants.</title>
        <authorList>
            <person name="Yamashiro T."/>
            <person name="Shiraishi A."/>
            <person name="Nakayama K."/>
            <person name="Satake H."/>
        </authorList>
    </citation>
    <scope>NUCLEOTIDE SEQUENCE</scope>
</reference>
<dbReference type="SUPFAM" id="SSF56672">
    <property type="entry name" value="DNA/RNA polymerases"/>
    <property type="match status" value="1"/>
</dbReference>
<evidence type="ECO:0000313" key="4">
    <source>
        <dbReference type="Proteomes" id="UP001151760"/>
    </source>
</evidence>
<keyword evidence="3" id="KW-0548">Nucleotidyltransferase</keyword>
<dbReference type="Pfam" id="PF17919">
    <property type="entry name" value="RT_RNaseH_2"/>
    <property type="match status" value="1"/>
</dbReference>
<dbReference type="Gene3D" id="3.30.70.270">
    <property type="match status" value="1"/>
</dbReference>
<evidence type="ECO:0000256" key="1">
    <source>
        <dbReference type="SAM" id="MobiDB-lite"/>
    </source>
</evidence>
<comment type="caution">
    <text evidence="3">The sequence shown here is derived from an EMBL/GenBank/DDBJ whole genome shotgun (WGS) entry which is preliminary data.</text>
</comment>
<dbReference type="InterPro" id="IPR043502">
    <property type="entry name" value="DNA/RNA_pol_sf"/>
</dbReference>
<keyword evidence="3" id="KW-0695">RNA-directed DNA polymerase</keyword>
<evidence type="ECO:0000259" key="2">
    <source>
        <dbReference type="Pfam" id="PF17919"/>
    </source>
</evidence>
<gene>
    <name evidence="3" type="ORF">Tco_0877175</name>
</gene>
<name>A0ABQ5BW49_9ASTR</name>
<keyword evidence="3" id="KW-0808">Transferase</keyword>
<dbReference type="PANTHER" id="PTHR24559:SF444">
    <property type="entry name" value="REVERSE TRANSCRIPTASE DOMAIN-CONTAINING PROTEIN"/>
    <property type="match status" value="1"/>
</dbReference>
<feature type="region of interest" description="Disordered" evidence="1">
    <location>
        <begin position="26"/>
        <end position="56"/>
    </location>
</feature>
<dbReference type="InterPro" id="IPR043128">
    <property type="entry name" value="Rev_trsase/Diguanyl_cyclase"/>
</dbReference>
<dbReference type="GO" id="GO:0003964">
    <property type="term" value="F:RNA-directed DNA polymerase activity"/>
    <property type="evidence" value="ECO:0007669"/>
    <property type="project" value="UniProtKB-KW"/>
</dbReference>
<dbReference type="InterPro" id="IPR053134">
    <property type="entry name" value="RNA-dir_DNA_polymerase"/>
</dbReference>
<feature type="domain" description="Reverse transcriptase/retrotransposon-derived protein RNase H-like" evidence="2">
    <location>
        <begin position="317"/>
        <end position="369"/>
    </location>
</feature>
<dbReference type="Pfam" id="PF08284">
    <property type="entry name" value="RVP_2"/>
    <property type="match status" value="1"/>
</dbReference>